<feature type="signal peptide" evidence="1">
    <location>
        <begin position="1"/>
        <end position="18"/>
    </location>
</feature>
<organism evidence="2 3">
    <name type="scientific">Xanthocytophaga flava</name>
    <dbReference type="NCBI Taxonomy" id="3048013"/>
    <lineage>
        <taxon>Bacteria</taxon>
        <taxon>Pseudomonadati</taxon>
        <taxon>Bacteroidota</taxon>
        <taxon>Cytophagia</taxon>
        <taxon>Cytophagales</taxon>
        <taxon>Rhodocytophagaceae</taxon>
        <taxon>Xanthocytophaga</taxon>
    </lineage>
</organism>
<evidence type="ECO:0000313" key="2">
    <source>
        <dbReference type="EMBL" id="MDJ1492950.1"/>
    </source>
</evidence>
<sequence length="355" mass="37708">MKNIILLTLIFTVFLFTACNDDDSPAPAAPGVYVVGYENLDDQYHGQAKLWKDGVASNLSSPADYASAEDVFVSGQDVYVAGSVGSLAKSQPTIWKNGNATQLELTSSFIGGLATRIVVVGKDVYAIGYVSDSNYKKYATFWKNGKISIIEQKPGQIYFNGLAVSGSDVYVGGTEYVNSKGVATIWKNGVVSRIGPVDGTTYTGIDDITIAGADVYALGLRQKEGADLEVVVWKNGVAGVIATNTEGIELEDIHVSGGDVYAAGFMYKQRKGRGVIWKNGVATELTDGTIFSAAKSIFAIDGDIYVTGFINVDYSGNGSSGSYRSAKLWKNGVVTDLSTNGSKFDSEALGIFVVK</sequence>
<keyword evidence="1" id="KW-0732">Signal</keyword>
<evidence type="ECO:0000256" key="1">
    <source>
        <dbReference type="SAM" id="SignalP"/>
    </source>
</evidence>
<evidence type="ECO:0000313" key="3">
    <source>
        <dbReference type="Proteomes" id="UP001228581"/>
    </source>
</evidence>
<dbReference type="PROSITE" id="PS51257">
    <property type="entry name" value="PROKAR_LIPOPROTEIN"/>
    <property type="match status" value="1"/>
</dbReference>
<gene>
    <name evidence="2" type="ORF">QNI19_08405</name>
</gene>
<keyword evidence="3" id="KW-1185">Reference proteome</keyword>
<dbReference type="Proteomes" id="UP001228581">
    <property type="component" value="Unassembled WGS sequence"/>
</dbReference>
<reference evidence="2 3" key="1">
    <citation type="submission" date="2023-05" db="EMBL/GenBank/DDBJ databases">
        <authorList>
            <person name="Zhang X."/>
        </authorList>
    </citation>
    <scope>NUCLEOTIDE SEQUENCE [LARGE SCALE GENOMIC DNA]</scope>
    <source>
        <strain evidence="2 3">DM2B3-1</strain>
    </source>
</reference>
<accession>A0ABT7CIX4</accession>
<comment type="caution">
    <text evidence="2">The sequence shown here is derived from an EMBL/GenBank/DDBJ whole genome shotgun (WGS) entry which is preliminary data.</text>
</comment>
<dbReference type="RefSeq" id="WP_313994503.1">
    <property type="nucleotide sequence ID" value="NZ_JASJOT010000004.1"/>
</dbReference>
<dbReference type="EMBL" id="JASJOT010000004">
    <property type="protein sequence ID" value="MDJ1492950.1"/>
    <property type="molecule type" value="Genomic_DNA"/>
</dbReference>
<protein>
    <submittedName>
        <fullName evidence="2">Uncharacterized protein</fullName>
    </submittedName>
</protein>
<feature type="chain" id="PRO_5046390705" evidence="1">
    <location>
        <begin position="19"/>
        <end position="355"/>
    </location>
</feature>
<proteinExistence type="predicted"/>
<name>A0ABT7CIX4_9BACT</name>